<feature type="signal peptide" evidence="2">
    <location>
        <begin position="1"/>
        <end position="25"/>
    </location>
</feature>
<reference evidence="3 4" key="1">
    <citation type="submission" date="2019-03" db="EMBL/GenBank/DDBJ databases">
        <title>Genomics of glacier-inhabiting Cryobacterium strains.</title>
        <authorList>
            <person name="Liu Q."/>
            <person name="Xin Y.-H."/>
        </authorList>
    </citation>
    <scope>NUCLEOTIDE SEQUENCE [LARGE SCALE GENOMIC DNA]</scope>
    <source>
        <strain evidence="3 4">Sr54</strain>
    </source>
</reference>
<organism evidence="3 4">
    <name type="scientific">Cryobacterium serini</name>
    <dbReference type="NCBI Taxonomy" id="1259201"/>
    <lineage>
        <taxon>Bacteria</taxon>
        <taxon>Bacillati</taxon>
        <taxon>Actinomycetota</taxon>
        <taxon>Actinomycetes</taxon>
        <taxon>Micrococcales</taxon>
        <taxon>Microbacteriaceae</taxon>
        <taxon>Cryobacterium</taxon>
    </lineage>
</organism>
<name>A0A4R9BKV6_9MICO</name>
<keyword evidence="1" id="KW-0472">Membrane</keyword>
<sequence>MFKKSLATAALAVIAVFAFVPAANAADYVAASLTTVTDSTPAPGSATTVSFAATAFNNGEEVSFTAEGTPAATLSVVKAALSNTVTKTASTTGAASAVITVPKNATGVYTVTAKGVSSGNVGTAVLTVTAADAGTAAKGLASTGFDAPVLVIWGAAGLLILGAALVAVRISVRRQHAAA</sequence>
<proteinExistence type="predicted"/>
<keyword evidence="1" id="KW-1133">Transmembrane helix</keyword>
<evidence type="ECO:0000256" key="1">
    <source>
        <dbReference type="SAM" id="Phobius"/>
    </source>
</evidence>
<accession>A0A4R9BKV6</accession>
<dbReference type="AlphaFoldDB" id="A0A4R9BKV6"/>
<dbReference type="EMBL" id="SOHN01000016">
    <property type="protein sequence ID" value="TFD86106.1"/>
    <property type="molecule type" value="Genomic_DNA"/>
</dbReference>
<gene>
    <name evidence="3" type="ORF">E3T51_13285</name>
</gene>
<evidence type="ECO:0000313" key="4">
    <source>
        <dbReference type="Proteomes" id="UP000297626"/>
    </source>
</evidence>
<protein>
    <submittedName>
        <fullName evidence="3">Sortase</fullName>
    </submittedName>
</protein>
<keyword evidence="1" id="KW-0812">Transmembrane</keyword>
<dbReference type="Proteomes" id="UP000297626">
    <property type="component" value="Unassembled WGS sequence"/>
</dbReference>
<evidence type="ECO:0000256" key="2">
    <source>
        <dbReference type="SAM" id="SignalP"/>
    </source>
</evidence>
<dbReference type="RefSeq" id="WP_134530235.1">
    <property type="nucleotide sequence ID" value="NZ_SOHN01000016.1"/>
</dbReference>
<feature type="transmembrane region" description="Helical" evidence="1">
    <location>
        <begin position="150"/>
        <end position="172"/>
    </location>
</feature>
<keyword evidence="2" id="KW-0732">Signal</keyword>
<feature type="chain" id="PRO_5020937024" evidence="2">
    <location>
        <begin position="26"/>
        <end position="179"/>
    </location>
</feature>
<evidence type="ECO:0000313" key="3">
    <source>
        <dbReference type="EMBL" id="TFD86106.1"/>
    </source>
</evidence>
<keyword evidence="4" id="KW-1185">Reference proteome</keyword>
<comment type="caution">
    <text evidence="3">The sequence shown here is derived from an EMBL/GenBank/DDBJ whole genome shotgun (WGS) entry which is preliminary data.</text>
</comment>